<organism evidence="8 9">
    <name type="scientific">Polyporus arcularius HHB13444</name>
    <dbReference type="NCBI Taxonomy" id="1314778"/>
    <lineage>
        <taxon>Eukaryota</taxon>
        <taxon>Fungi</taxon>
        <taxon>Dikarya</taxon>
        <taxon>Basidiomycota</taxon>
        <taxon>Agaricomycotina</taxon>
        <taxon>Agaricomycetes</taxon>
        <taxon>Polyporales</taxon>
        <taxon>Polyporaceae</taxon>
        <taxon>Polyporus</taxon>
    </lineage>
</organism>
<name>A0A5C3P5N4_9APHY</name>
<comment type="similarity">
    <text evidence="2">Belongs to the major facilitator superfamily. Proton-dependent oligopeptide transporter (POT/PTR) (TC 2.A.17) family.</text>
</comment>
<protein>
    <submittedName>
        <fullName evidence="8">Oligopeptide transporter</fullName>
    </submittedName>
</protein>
<evidence type="ECO:0000256" key="3">
    <source>
        <dbReference type="ARBA" id="ARBA00022448"/>
    </source>
</evidence>
<dbReference type="AlphaFoldDB" id="A0A5C3P5N4"/>
<dbReference type="PANTHER" id="PTHR11654">
    <property type="entry name" value="OLIGOPEPTIDE TRANSPORTER-RELATED"/>
    <property type="match status" value="1"/>
</dbReference>
<feature type="transmembrane region" description="Helical" evidence="7">
    <location>
        <begin position="240"/>
        <end position="261"/>
    </location>
</feature>
<comment type="subcellular location">
    <subcellularLocation>
        <location evidence="1">Membrane</location>
        <topology evidence="1">Multi-pass membrane protein</topology>
    </subcellularLocation>
</comment>
<dbReference type="InterPro" id="IPR000109">
    <property type="entry name" value="POT_fam"/>
</dbReference>
<dbReference type="STRING" id="1314778.A0A5C3P5N4"/>
<dbReference type="FunFam" id="1.20.1250.20:FF:000085">
    <property type="entry name" value="MFS peptide transporter Ptr2"/>
    <property type="match status" value="1"/>
</dbReference>
<evidence type="ECO:0000256" key="4">
    <source>
        <dbReference type="ARBA" id="ARBA00022692"/>
    </source>
</evidence>
<dbReference type="Proteomes" id="UP000308197">
    <property type="component" value="Unassembled WGS sequence"/>
</dbReference>
<keyword evidence="6 7" id="KW-0472">Membrane</keyword>
<dbReference type="SUPFAM" id="SSF103473">
    <property type="entry name" value="MFS general substrate transporter"/>
    <property type="match status" value="1"/>
</dbReference>
<keyword evidence="9" id="KW-1185">Reference proteome</keyword>
<feature type="transmembrane region" description="Helical" evidence="7">
    <location>
        <begin position="528"/>
        <end position="550"/>
    </location>
</feature>
<dbReference type="EMBL" id="ML211282">
    <property type="protein sequence ID" value="TFK84976.1"/>
    <property type="molecule type" value="Genomic_DNA"/>
</dbReference>
<evidence type="ECO:0000256" key="5">
    <source>
        <dbReference type="ARBA" id="ARBA00022989"/>
    </source>
</evidence>
<dbReference type="GO" id="GO:0071916">
    <property type="term" value="F:dipeptide transmembrane transporter activity"/>
    <property type="evidence" value="ECO:0007669"/>
    <property type="project" value="UniProtKB-ARBA"/>
</dbReference>
<dbReference type="FunCoup" id="A0A5C3P5N4">
    <property type="interactions" value="332"/>
</dbReference>
<feature type="transmembrane region" description="Helical" evidence="7">
    <location>
        <begin position="156"/>
        <end position="176"/>
    </location>
</feature>
<feature type="transmembrane region" description="Helical" evidence="7">
    <location>
        <begin position="412"/>
        <end position="429"/>
    </location>
</feature>
<feature type="transmembrane region" description="Helical" evidence="7">
    <location>
        <begin position="365"/>
        <end position="382"/>
    </location>
</feature>
<evidence type="ECO:0000313" key="8">
    <source>
        <dbReference type="EMBL" id="TFK84976.1"/>
    </source>
</evidence>
<feature type="transmembrane region" description="Helical" evidence="7">
    <location>
        <begin position="441"/>
        <end position="463"/>
    </location>
</feature>
<dbReference type="Pfam" id="PF00854">
    <property type="entry name" value="PTR2"/>
    <property type="match status" value="1"/>
</dbReference>
<dbReference type="InterPro" id="IPR036259">
    <property type="entry name" value="MFS_trans_sf"/>
</dbReference>
<feature type="transmembrane region" description="Helical" evidence="7">
    <location>
        <begin position="556"/>
        <end position="576"/>
    </location>
</feature>
<proteinExistence type="inferred from homology"/>
<dbReference type="InParanoid" id="A0A5C3P5N4"/>
<feature type="transmembrane region" description="Helical" evidence="7">
    <location>
        <begin position="182"/>
        <end position="205"/>
    </location>
</feature>
<sequence>MAGLQADIDILAGLSEAQRDELELEKKGLASPHTSGEEHAVDGVHDGLEFPTQEEKQTLRRVSDTLPISAYLIAFCELAERFSYYGSTVVYTNFIQQPLPPGSRTGASIKQAGALGLGQRASTGIGTFNTFWVYVIPLFGAYIADTRWGRYKTVCVAVGIALVGHVLLIVSAVPGVIEHSHGSLACFIIAIIIMGLGTGGFKANVSPLVAEQYKRTKLFIGHTKSGERVIVDPIMTTSRIYMYFYLFTNVGALIGQITMAYSEKYVGFWLAFTLPTAVFCLCPIVLIVGRNMYNRSPPTGSVLSQSLRIWRQAAKGRWSWNPVTTFKQLNAPDFWDSARPSHYSDETRPGWMTFDDQWVDEVKRGFKACSVFMYYPIYWLTYNQLNNNLTSQAATMVTNGIPNDVLSNLDPFALIILIPIVDIFIYPAIRRAGFNFSPIKRIACGFFVGAAAMVWATVVQYYIYKRNPCGYHVATCKDGDGNPITSDLNVWIQTGSYVLLALSEIFASITGLEYAFTKAPKNMRSLVMSVYLFMQALSAALAEAFVVLASDPLLEWNYGVMGVLAFIAGTVFWFQFRHLDTLEDKLNSIQQGHYEEKH</sequence>
<evidence type="ECO:0000313" key="9">
    <source>
        <dbReference type="Proteomes" id="UP000308197"/>
    </source>
</evidence>
<feature type="transmembrane region" description="Helical" evidence="7">
    <location>
        <begin position="267"/>
        <end position="288"/>
    </location>
</feature>
<keyword evidence="4 7" id="KW-0812">Transmembrane</keyword>
<reference evidence="8 9" key="1">
    <citation type="journal article" date="2019" name="Nat. Ecol. Evol.">
        <title>Megaphylogeny resolves global patterns of mushroom evolution.</title>
        <authorList>
            <person name="Varga T."/>
            <person name="Krizsan K."/>
            <person name="Foldi C."/>
            <person name="Dima B."/>
            <person name="Sanchez-Garcia M."/>
            <person name="Sanchez-Ramirez S."/>
            <person name="Szollosi G.J."/>
            <person name="Szarkandi J.G."/>
            <person name="Papp V."/>
            <person name="Albert L."/>
            <person name="Andreopoulos W."/>
            <person name="Angelini C."/>
            <person name="Antonin V."/>
            <person name="Barry K.W."/>
            <person name="Bougher N.L."/>
            <person name="Buchanan P."/>
            <person name="Buyck B."/>
            <person name="Bense V."/>
            <person name="Catcheside P."/>
            <person name="Chovatia M."/>
            <person name="Cooper J."/>
            <person name="Damon W."/>
            <person name="Desjardin D."/>
            <person name="Finy P."/>
            <person name="Geml J."/>
            <person name="Haridas S."/>
            <person name="Hughes K."/>
            <person name="Justo A."/>
            <person name="Karasinski D."/>
            <person name="Kautmanova I."/>
            <person name="Kiss B."/>
            <person name="Kocsube S."/>
            <person name="Kotiranta H."/>
            <person name="LaButti K.M."/>
            <person name="Lechner B.E."/>
            <person name="Liimatainen K."/>
            <person name="Lipzen A."/>
            <person name="Lukacs Z."/>
            <person name="Mihaltcheva S."/>
            <person name="Morgado L.N."/>
            <person name="Niskanen T."/>
            <person name="Noordeloos M.E."/>
            <person name="Ohm R.A."/>
            <person name="Ortiz-Santana B."/>
            <person name="Ovrebo C."/>
            <person name="Racz N."/>
            <person name="Riley R."/>
            <person name="Savchenko A."/>
            <person name="Shiryaev A."/>
            <person name="Soop K."/>
            <person name="Spirin V."/>
            <person name="Szebenyi C."/>
            <person name="Tomsovsky M."/>
            <person name="Tulloss R.E."/>
            <person name="Uehling J."/>
            <person name="Grigoriev I.V."/>
            <person name="Vagvolgyi C."/>
            <person name="Papp T."/>
            <person name="Martin F.M."/>
            <person name="Miettinen O."/>
            <person name="Hibbett D.S."/>
            <person name="Nagy L.G."/>
        </authorList>
    </citation>
    <scope>NUCLEOTIDE SEQUENCE [LARGE SCALE GENOMIC DNA]</scope>
    <source>
        <strain evidence="8 9">HHB13444</strain>
    </source>
</reference>
<evidence type="ECO:0000256" key="1">
    <source>
        <dbReference type="ARBA" id="ARBA00004141"/>
    </source>
</evidence>
<keyword evidence="5 7" id="KW-1133">Transmembrane helix</keyword>
<dbReference type="GO" id="GO:0005886">
    <property type="term" value="C:plasma membrane"/>
    <property type="evidence" value="ECO:0007669"/>
    <property type="project" value="UniProtKB-ARBA"/>
</dbReference>
<gene>
    <name evidence="8" type="ORF">K466DRAFT_601576</name>
</gene>
<feature type="transmembrane region" description="Helical" evidence="7">
    <location>
        <begin position="497"/>
        <end position="516"/>
    </location>
</feature>
<keyword evidence="3" id="KW-0813">Transport</keyword>
<evidence type="ECO:0000256" key="7">
    <source>
        <dbReference type="SAM" id="Phobius"/>
    </source>
</evidence>
<feature type="transmembrane region" description="Helical" evidence="7">
    <location>
        <begin position="125"/>
        <end position="144"/>
    </location>
</feature>
<evidence type="ECO:0000256" key="6">
    <source>
        <dbReference type="ARBA" id="ARBA00023136"/>
    </source>
</evidence>
<evidence type="ECO:0000256" key="2">
    <source>
        <dbReference type="ARBA" id="ARBA00005982"/>
    </source>
</evidence>
<accession>A0A5C3P5N4</accession>
<dbReference type="Gene3D" id="1.20.1250.20">
    <property type="entry name" value="MFS general substrate transporter like domains"/>
    <property type="match status" value="1"/>
</dbReference>